<dbReference type="SUPFAM" id="SSF57667">
    <property type="entry name" value="beta-beta-alpha zinc fingers"/>
    <property type="match status" value="1"/>
</dbReference>
<evidence type="ECO:0000256" key="3">
    <source>
        <dbReference type="ARBA" id="ARBA00022737"/>
    </source>
</evidence>
<feature type="compositionally biased region" description="Acidic residues" evidence="10">
    <location>
        <begin position="123"/>
        <end position="132"/>
    </location>
</feature>
<dbReference type="OrthoDB" id="624345at2759"/>
<dbReference type="PANTHER" id="PTHR23235">
    <property type="entry name" value="KRUEPPEL-LIKE TRANSCRIPTION FACTOR"/>
    <property type="match status" value="1"/>
</dbReference>
<dbReference type="GO" id="GO:0008270">
    <property type="term" value="F:zinc ion binding"/>
    <property type="evidence" value="ECO:0007669"/>
    <property type="project" value="UniProtKB-KW"/>
</dbReference>
<reference evidence="12 14" key="1">
    <citation type="submission" date="2020-01" db="EMBL/GenBank/DDBJ databases">
        <authorList>
            <consortium name="DOE Joint Genome Institute"/>
            <person name="Haridas S."/>
            <person name="Albert R."/>
            <person name="Binder M."/>
            <person name="Bloem J."/>
            <person name="Labutti K."/>
            <person name="Salamov A."/>
            <person name="Andreopoulos B."/>
            <person name="Baker S.E."/>
            <person name="Barry K."/>
            <person name="Bills G."/>
            <person name="Bluhm B.H."/>
            <person name="Cannon C."/>
            <person name="Castanera R."/>
            <person name="Culley D.E."/>
            <person name="Daum C."/>
            <person name="Ezra D."/>
            <person name="Gonzalez J.B."/>
            <person name="Henrissat B."/>
            <person name="Kuo A."/>
            <person name="Liang C."/>
            <person name="Lipzen A."/>
            <person name="Lutzoni F."/>
            <person name="Magnuson J."/>
            <person name="Mondo S."/>
            <person name="Nolan M."/>
            <person name="Ohm R."/>
            <person name="Pangilinan J."/>
            <person name="Park H.-J."/>
            <person name="Ramirez L."/>
            <person name="Alfaro M."/>
            <person name="Sun H."/>
            <person name="Tritt A."/>
            <person name="Yoshinaga Y."/>
            <person name="Zwiers L.-H."/>
            <person name="Turgeon B.G."/>
            <person name="Goodwin S.B."/>
            <person name="Spatafora J.W."/>
            <person name="Crous P.W."/>
            <person name="Grigoriev I.V."/>
        </authorList>
    </citation>
    <scope>NUCLEOTIDE SEQUENCE</scope>
    <source>
        <strain evidence="12 14">CBS 781.70</strain>
    </source>
</reference>
<dbReference type="Gene3D" id="3.30.160.60">
    <property type="entry name" value="Classic Zinc Finger"/>
    <property type="match status" value="2"/>
</dbReference>
<keyword evidence="5" id="KW-0862">Zinc</keyword>
<feature type="domain" description="C2H2-type" evidence="11">
    <location>
        <begin position="194"/>
        <end position="221"/>
    </location>
</feature>
<keyword evidence="8" id="KW-0539">Nucleus</keyword>
<sequence>MSSFQAVNTILTVPDSLSRKDENTPTTPRPPKSSSEGPTTETRTDDTAKTPTRDTFNNNAAQRPLTADAAPYGEAPASKLKRNVYDYVGPEPALISRGNSLTSHRSHHSEGTSVTARSGSQDVDMEGQTGDDPDLKELSDDDDDKSVTSDTARPNKKKKGQRFFCTEYPPCQLSFTRSEHLARHIRKHTGERPFQCHCSRRFSRLDNLRQHAQTVHVNEAIPDDSLAATGTRFQRQIRTDRVRPGPAGRSRASTMGSGTHSRGHSRNLSTSSIASTASSMSINISGRDDSRLRPAPLAMANHGIRRARLSLDTFNPQNMPHYPPNAKPNYVPGYGGHSPNDYSTPTSATFSTGANSPRFSSGLHSPGSQIPRSVGAYGARTPGRRLSVPSAGNPFQGSSTYPPAFISPVPSSGASGQGSIFASPTTSVFSSPGRKESDVEADLRRRTWHPNSYTGLGPRPATSGVQMYPGAPHEPRPLFATQTIAAQQAPLPQPQPLQPLQRGPPPPLQPAVQLPQGARQITRLPGIESFDKAPPQPNFTFPPRRQASSPTTSSQQLPYRQPSPMQIDSPPPRPIRQNASPTPQERAEEYKNHRISWDLSNQLQKGIGRLDLTSATPPMEPKRFSFTSAVEHHRTRSEGQPRVSFAPNPRPAYPAPAPVTPRHDQPGSPTTPTSKRNKRMGWYQGPVEMHQNPSYPSPSQGPEQRNISIAPGPTPFPADTQPHGPNPYGREPPPPPPPPPRQPPHQQQLPHQPPPQSNPLPDSGQAAPLTLPRSLPFSNQQHLTAQQHYRTSPGTESSSSDNGSIPTPSTGMGDWNPAHSNGLLETGPQGLGIKPEMSSSPPRPDLRGLQALVAVATGEGSKIRG</sequence>
<feature type="compositionally biased region" description="Polar residues" evidence="10">
    <location>
        <begin position="251"/>
        <end position="260"/>
    </location>
</feature>
<dbReference type="PANTHER" id="PTHR23235:SF127">
    <property type="entry name" value="TRANSCRIPTION FACTOR, PUTATIVE (AFU_ORTHOLOGUE AFUA_3G09820)-RELATED"/>
    <property type="match status" value="1"/>
</dbReference>
<feature type="compositionally biased region" description="Pro residues" evidence="10">
    <location>
        <begin position="730"/>
        <end position="743"/>
    </location>
</feature>
<feature type="region of interest" description="Disordered" evidence="10">
    <location>
        <begin position="96"/>
        <end position="159"/>
    </location>
</feature>
<dbReference type="GO" id="GO:0051701">
    <property type="term" value="P:biological process involved in interaction with host"/>
    <property type="evidence" value="ECO:0007669"/>
    <property type="project" value="UniProtKB-ARBA"/>
</dbReference>
<dbReference type="FunFam" id="3.30.160.60:FF:000606">
    <property type="entry name" value="C2H2 transcription factor, putative"/>
    <property type="match status" value="1"/>
</dbReference>
<feature type="region of interest" description="Disordered" evidence="10">
    <location>
        <begin position="335"/>
        <end position="395"/>
    </location>
</feature>
<feature type="compositionally biased region" description="Polar residues" evidence="10">
    <location>
        <begin position="111"/>
        <end position="121"/>
    </location>
</feature>
<reference evidence="14" key="2">
    <citation type="submission" date="2020-04" db="EMBL/GenBank/DDBJ databases">
        <authorList>
            <consortium name="NCBI Genome Project"/>
        </authorList>
    </citation>
    <scope>NUCLEOTIDE SEQUENCE</scope>
    <source>
        <strain evidence="14">CBS 781.70</strain>
    </source>
</reference>
<evidence type="ECO:0000313" key="13">
    <source>
        <dbReference type="Proteomes" id="UP000504638"/>
    </source>
</evidence>
<evidence type="ECO:0000313" key="12">
    <source>
        <dbReference type="EMBL" id="KAF1809374.1"/>
    </source>
</evidence>
<evidence type="ECO:0000256" key="5">
    <source>
        <dbReference type="ARBA" id="ARBA00022833"/>
    </source>
</evidence>
<feature type="compositionally biased region" description="Basic and acidic residues" evidence="10">
    <location>
        <begin position="630"/>
        <end position="639"/>
    </location>
</feature>
<feature type="domain" description="C2H2-type" evidence="11">
    <location>
        <begin position="163"/>
        <end position="193"/>
    </location>
</feature>
<keyword evidence="7" id="KW-0804">Transcription</keyword>
<keyword evidence="6" id="KW-0805">Transcription regulation</keyword>
<feature type="region of interest" description="Disordered" evidence="10">
    <location>
        <begin position="1"/>
        <end position="79"/>
    </location>
</feature>
<evidence type="ECO:0000256" key="2">
    <source>
        <dbReference type="ARBA" id="ARBA00022723"/>
    </source>
</evidence>
<feature type="region of interest" description="Disordered" evidence="10">
    <location>
        <begin position="410"/>
        <end position="476"/>
    </location>
</feature>
<evidence type="ECO:0000313" key="14">
    <source>
        <dbReference type="RefSeq" id="XP_033531005.1"/>
    </source>
</evidence>
<feature type="compositionally biased region" description="Polar residues" evidence="10">
    <location>
        <begin position="340"/>
        <end position="371"/>
    </location>
</feature>
<dbReference type="GO" id="GO:0000978">
    <property type="term" value="F:RNA polymerase II cis-regulatory region sequence-specific DNA binding"/>
    <property type="evidence" value="ECO:0007669"/>
    <property type="project" value="TreeGrafter"/>
</dbReference>
<gene>
    <name evidence="12 14" type="ORF">P152DRAFT_452054</name>
</gene>
<keyword evidence="4 9" id="KW-0863">Zinc-finger</keyword>
<evidence type="ECO:0000256" key="9">
    <source>
        <dbReference type="PROSITE-ProRule" id="PRU00042"/>
    </source>
</evidence>
<proteinExistence type="predicted"/>
<dbReference type="GO" id="GO:0005634">
    <property type="term" value="C:nucleus"/>
    <property type="evidence" value="ECO:0007669"/>
    <property type="project" value="UniProtKB-SubCell"/>
</dbReference>
<dbReference type="RefSeq" id="XP_033531005.1">
    <property type="nucleotide sequence ID" value="XM_033678270.1"/>
</dbReference>
<dbReference type="InterPro" id="IPR036236">
    <property type="entry name" value="Znf_C2H2_sf"/>
</dbReference>
<feature type="compositionally biased region" description="Polar residues" evidence="10">
    <location>
        <begin position="776"/>
        <end position="810"/>
    </location>
</feature>
<feature type="region of interest" description="Disordered" evidence="10">
    <location>
        <begin position="492"/>
        <end position="848"/>
    </location>
</feature>
<feature type="region of interest" description="Disordered" evidence="10">
    <location>
        <begin position="239"/>
        <end position="293"/>
    </location>
</feature>
<evidence type="ECO:0000256" key="8">
    <source>
        <dbReference type="ARBA" id="ARBA00023242"/>
    </source>
</evidence>
<evidence type="ECO:0000256" key="7">
    <source>
        <dbReference type="ARBA" id="ARBA00023163"/>
    </source>
</evidence>
<accession>A0A6G1FUC2</accession>
<dbReference type="PROSITE" id="PS50157">
    <property type="entry name" value="ZINC_FINGER_C2H2_2"/>
    <property type="match status" value="2"/>
</dbReference>
<dbReference type="AlphaFoldDB" id="A0A6G1FUC2"/>
<feature type="compositionally biased region" description="Polar residues" evidence="10">
    <location>
        <begin position="410"/>
        <end position="430"/>
    </location>
</feature>
<evidence type="ECO:0000256" key="1">
    <source>
        <dbReference type="ARBA" id="ARBA00004123"/>
    </source>
</evidence>
<feature type="compositionally biased region" description="Low complexity" evidence="10">
    <location>
        <begin position="269"/>
        <end position="285"/>
    </location>
</feature>
<feature type="compositionally biased region" description="Low complexity" evidence="10">
    <location>
        <begin position="32"/>
        <end position="41"/>
    </location>
</feature>
<keyword evidence="3" id="KW-0677">Repeat</keyword>
<keyword evidence="13" id="KW-1185">Reference proteome</keyword>
<feature type="compositionally biased region" description="Basic and acidic residues" evidence="10">
    <location>
        <begin position="585"/>
        <end position="596"/>
    </location>
</feature>
<feature type="compositionally biased region" description="Pro residues" evidence="10">
    <location>
        <begin position="492"/>
        <end position="509"/>
    </location>
</feature>
<evidence type="ECO:0000256" key="6">
    <source>
        <dbReference type="ARBA" id="ARBA00023015"/>
    </source>
</evidence>
<dbReference type="EMBL" id="ML975173">
    <property type="protein sequence ID" value="KAF1809374.1"/>
    <property type="molecule type" value="Genomic_DNA"/>
</dbReference>
<organism evidence="12">
    <name type="scientific">Eremomyces bilateralis CBS 781.70</name>
    <dbReference type="NCBI Taxonomy" id="1392243"/>
    <lineage>
        <taxon>Eukaryota</taxon>
        <taxon>Fungi</taxon>
        <taxon>Dikarya</taxon>
        <taxon>Ascomycota</taxon>
        <taxon>Pezizomycotina</taxon>
        <taxon>Dothideomycetes</taxon>
        <taxon>Dothideomycetes incertae sedis</taxon>
        <taxon>Eremomycetales</taxon>
        <taxon>Eremomycetaceae</taxon>
        <taxon>Eremomyces</taxon>
    </lineage>
</organism>
<evidence type="ECO:0000256" key="10">
    <source>
        <dbReference type="SAM" id="MobiDB-lite"/>
    </source>
</evidence>
<dbReference type="Proteomes" id="UP000504638">
    <property type="component" value="Unplaced"/>
</dbReference>
<feature type="compositionally biased region" description="Basic and acidic residues" evidence="10">
    <location>
        <begin position="42"/>
        <end position="52"/>
    </location>
</feature>
<evidence type="ECO:0000259" key="11">
    <source>
        <dbReference type="PROSITE" id="PS50157"/>
    </source>
</evidence>
<keyword evidence="2" id="KW-0479">Metal-binding</keyword>
<reference evidence="14" key="3">
    <citation type="submission" date="2025-04" db="UniProtKB">
        <authorList>
            <consortium name="RefSeq"/>
        </authorList>
    </citation>
    <scope>IDENTIFICATION</scope>
    <source>
        <strain evidence="14">CBS 781.70</strain>
    </source>
</reference>
<feature type="compositionally biased region" description="Polar residues" evidence="10">
    <location>
        <begin position="1"/>
        <end position="11"/>
    </location>
</feature>
<feature type="compositionally biased region" description="Polar residues" evidence="10">
    <location>
        <begin position="691"/>
        <end position="707"/>
    </location>
</feature>
<feature type="compositionally biased region" description="Polar residues" evidence="10">
    <location>
        <begin position="546"/>
        <end position="566"/>
    </location>
</feature>
<dbReference type="InterPro" id="IPR013087">
    <property type="entry name" value="Znf_C2H2_type"/>
</dbReference>
<comment type="subcellular location">
    <subcellularLocation>
        <location evidence="1">Nucleus</location>
    </subcellularLocation>
</comment>
<evidence type="ECO:0000256" key="4">
    <source>
        <dbReference type="ARBA" id="ARBA00022771"/>
    </source>
</evidence>
<dbReference type="FunFam" id="3.30.160.60:FF:000758">
    <property type="entry name" value="C2H2 transcription factor, putative"/>
    <property type="match status" value="1"/>
</dbReference>
<feature type="compositionally biased region" description="Pro residues" evidence="10">
    <location>
        <begin position="648"/>
        <end position="659"/>
    </location>
</feature>
<dbReference type="GO" id="GO:0000981">
    <property type="term" value="F:DNA-binding transcription factor activity, RNA polymerase II-specific"/>
    <property type="evidence" value="ECO:0007669"/>
    <property type="project" value="TreeGrafter"/>
</dbReference>
<protein>
    <recommendedName>
        <fullName evidence="11">C2H2-type domain-containing protein</fullName>
    </recommendedName>
</protein>
<dbReference type="GeneID" id="54418840"/>
<name>A0A6G1FUC2_9PEZI</name>
<feature type="compositionally biased region" description="Basic and acidic residues" evidence="10">
    <location>
        <begin position="433"/>
        <end position="445"/>
    </location>
</feature>